<feature type="chain" id="PRO_5047405518" description="DUF4177 domain-containing protein" evidence="1">
    <location>
        <begin position="23"/>
        <end position="126"/>
    </location>
</feature>
<dbReference type="EMBL" id="VFIA01000044">
    <property type="protein sequence ID" value="MBC3794401.1"/>
    <property type="molecule type" value="Genomic_DNA"/>
</dbReference>
<comment type="caution">
    <text evidence="2">The sequence shown here is derived from an EMBL/GenBank/DDBJ whole genome shotgun (WGS) entry which is preliminary data.</text>
</comment>
<evidence type="ECO:0008006" key="4">
    <source>
        <dbReference type="Google" id="ProtNLM"/>
    </source>
</evidence>
<feature type="signal peptide" evidence="1">
    <location>
        <begin position="1"/>
        <end position="22"/>
    </location>
</feature>
<keyword evidence="3" id="KW-1185">Reference proteome</keyword>
<dbReference type="RefSeq" id="WP_186740893.1">
    <property type="nucleotide sequence ID" value="NZ_VFIA01000044.1"/>
</dbReference>
<sequence length="126" mass="14545">MRLLTAFFSLLFILKFATFSGAQNRIDKYCLLINETANKPIEAKARIRLSIGIEKSLFDFKDSTIVMQLAEVDQRTTLIDAFNYLAQLGWEYVGLSATMNPSDPLRYESIGQQYLFKRTFDRSELK</sequence>
<reference evidence="2 3" key="1">
    <citation type="submission" date="2019-06" db="EMBL/GenBank/DDBJ databases">
        <title>Spirosoma utsteinense sp. nov. isolated from Antarctic ice-free soils.</title>
        <authorList>
            <person name="Tahon G."/>
        </authorList>
    </citation>
    <scope>NUCLEOTIDE SEQUENCE [LARGE SCALE GENOMIC DNA]</scope>
    <source>
        <strain evidence="2 3">LMG 31447</strain>
    </source>
</reference>
<evidence type="ECO:0000313" key="3">
    <source>
        <dbReference type="Proteomes" id="UP000700732"/>
    </source>
</evidence>
<proteinExistence type="predicted"/>
<protein>
    <recommendedName>
        <fullName evidence="4">DUF4177 domain-containing protein</fullName>
    </recommendedName>
</protein>
<gene>
    <name evidence="2" type="ORF">FH603_4930</name>
</gene>
<evidence type="ECO:0000313" key="2">
    <source>
        <dbReference type="EMBL" id="MBC3794401.1"/>
    </source>
</evidence>
<name>A0ABR6WCW5_9BACT</name>
<organism evidence="2 3">
    <name type="scientific">Spirosoma utsteinense</name>
    <dbReference type="NCBI Taxonomy" id="2585773"/>
    <lineage>
        <taxon>Bacteria</taxon>
        <taxon>Pseudomonadati</taxon>
        <taxon>Bacteroidota</taxon>
        <taxon>Cytophagia</taxon>
        <taxon>Cytophagales</taxon>
        <taxon>Cytophagaceae</taxon>
        <taxon>Spirosoma</taxon>
    </lineage>
</organism>
<keyword evidence="1" id="KW-0732">Signal</keyword>
<dbReference type="Proteomes" id="UP000700732">
    <property type="component" value="Unassembled WGS sequence"/>
</dbReference>
<accession>A0ABR6WCW5</accession>
<evidence type="ECO:0000256" key="1">
    <source>
        <dbReference type="SAM" id="SignalP"/>
    </source>
</evidence>